<keyword evidence="5" id="KW-1185">Reference proteome</keyword>
<dbReference type="AlphaFoldDB" id="X6P711"/>
<dbReference type="EMBL" id="ASPP01003409">
    <property type="protein sequence ID" value="ETO33412.1"/>
    <property type="molecule type" value="Genomic_DNA"/>
</dbReference>
<protein>
    <submittedName>
        <fullName evidence="4">Uncharacterized protein</fullName>
    </submittedName>
</protein>
<feature type="region of interest" description="Disordered" evidence="2">
    <location>
        <begin position="181"/>
        <end position="207"/>
    </location>
</feature>
<evidence type="ECO:0000256" key="2">
    <source>
        <dbReference type="SAM" id="MobiDB-lite"/>
    </source>
</evidence>
<evidence type="ECO:0000256" key="1">
    <source>
        <dbReference type="SAM" id="Coils"/>
    </source>
</evidence>
<evidence type="ECO:0000313" key="5">
    <source>
        <dbReference type="Proteomes" id="UP000023152"/>
    </source>
</evidence>
<feature type="coiled-coil region" evidence="1">
    <location>
        <begin position="96"/>
        <end position="127"/>
    </location>
</feature>
<dbReference type="Proteomes" id="UP000023152">
    <property type="component" value="Unassembled WGS sequence"/>
</dbReference>
<proteinExistence type="predicted"/>
<evidence type="ECO:0000313" key="4">
    <source>
        <dbReference type="EMBL" id="ETO33412.1"/>
    </source>
</evidence>
<organism evidence="4 5">
    <name type="scientific">Reticulomyxa filosa</name>
    <dbReference type="NCBI Taxonomy" id="46433"/>
    <lineage>
        <taxon>Eukaryota</taxon>
        <taxon>Sar</taxon>
        <taxon>Rhizaria</taxon>
        <taxon>Retaria</taxon>
        <taxon>Foraminifera</taxon>
        <taxon>Monothalamids</taxon>
        <taxon>Reticulomyxidae</taxon>
        <taxon>Reticulomyxa</taxon>
    </lineage>
</organism>
<comment type="caution">
    <text evidence="4">The sequence shown here is derived from an EMBL/GenBank/DDBJ whole genome shotgun (WGS) entry which is preliminary data.</text>
</comment>
<sequence length="207" mass="23886">MLVLVIAVVDIIIFAIVILILATTLGKNITYLHNLLNFPSVIKSAKQIKDKINEDARNHYNGNNTFFDTSDKKTNDDNELSTKIENKQKDNENKIKTELTKELSTQRNKMEKEQIQYEKALKNLRSKYETELRGYYNAIIQLTEKNTISSISVNYLKKEKESKLKNKELTSNVTLASIQTDVKKRLRKQAEEEDAEIGPNNNLSYNE</sequence>
<evidence type="ECO:0000256" key="3">
    <source>
        <dbReference type="SAM" id="Phobius"/>
    </source>
</evidence>
<keyword evidence="3" id="KW-0472">Membrane</keyword>
<feature type="non-terminal residue" evidence="4">
    <location>
        <position position="207"/>
    </location>
</feature>
<name>X6P711_RETFI</name>
<keyword evidence="1" id="KW-0175">Coiled coil</keyword>
<gene>
    <name evidence="4" type="ORF">RFI_03694</name>
</gene>
<keyword evidence="3" id="KW-0812">Transmembrane</keyword>
<feature type="transmembrane region" description="Helical" evidence="3">
    <location>
        <begin position="6"/>
        <end position="26"/>
    </location>
</feature>
<reference evidence="4 5" key="1">
    <citation type="journal article" date="2013" name="Curr. Biol.">
        <title>The Genome of the Foraminiferan Reticulomyxa filosa.</title>
        <authorList>
            <person name="Glockner G."/>
            <person name="Hulsmann N."/>
            <person name="Schleicher M."/>
            <person name="Noegel A.A."/>
            <person name="Eichinger L."/>
            <person name="Gallinger C."/>
            <person name="Pawlowski J."/>
            <person name="Sierra R."/>
            <person name="Euteneuer U."/>
            <person name="Pillet L."/>
            <person name="Moustafa A."/>
            <person name="Platzer M."/>
            <person name="Groth M."/>
            <person name="Szafranski K."/>
            <person name="Schliwa M."/>
        </authorList>
    </citation>
    <scope>NUCLEOTIDE SEQUENCE [LARGE SCALE GENOMIC DNA]</scope>
</reference>
<keyword evidence="3" id="KW-1133">Transmembrane helix</keyword>
<accession>X6P711</accession>